<gene>
    <name evidence="2" type="ORF">MNBD_ALPHA03-297</name>
</gene>
<organism evidence="2">
    <name type="scientific">hydrothermal vent metagenome</name>
    <dbReference type="NCBI Taxonomy" id="652676"/>
    <lineage>
        <taxon>unclassified sequences</taxon>
        <taxon>metagenomes</taxon>
        <taxon>ecological metagenomes</taxon>
    </lineage>
</organism>
<feature type="domain" description="Thiol:disulfide interchange protein DsbD N-terminal" evidence="1">
    <location>
        <begin position="52"/>
        <end position="156"/>
    </location>
</feature>
<dbReference type="AlphaFoldDB" id="A0A3B1B7E4"/>
<reference evidence="2" key="1">
    <citation type="submission" date="2018-06" db="EMBL/GenBank/DDBJ databases">
        <authorList>
            <person name="Zhirakovskaya E."/>
        </authorList>
    </citation>
    <scope>NUCLEOTIDE SEQUENCE</scope>
</reference>
<proteinExistence type="predicted"/>
<sequence length="281" mass="31761">MNMKRTALISAFAVMILSPLLAGNASANNISSSWIIDQYTKSRLFVGGYDKEKKRLYLGWQITLKDGWKTYWRSPGDAGLPPRWTWTENRNIQKITVTWPAPKLLHIFGMDTYVYYHEVILPINLQVSDVTKPTSIALNLEYMICAEICIPKEGRYRLDIPDLDHIDVSFFQKAQLDRHRALVPTIISGDTINVRLDSNRKNIILIELPADFKPVDDIIIEGSDGLLFGRPRLGDITDKHRFTASYSADQAITGQQLTLTLLLADGTARETTVTVQPPQSN</sequence>
<protein>
    <recommendedName>
        <fullName evidence="1">Thiol:disulfide interchange protein DsbD N-terminal domain-containing protein</fullName>
    </recommendedName>
</protein>
<dbReference type="InterPro" id="IPR028250">
    <property type="entry name" value="DsbDN"/>
</dbReference>
<dbReference type="EMBL" id="UOFW01000227">
    <property type="protein sequence ID" value="VAX07894.1"/>
    <property type="molecule type" value="Genomic_DNA"/>
</dbReference>
<accession>A0A3B1B7E4</accession>
<dbReference type="Pfam" id="PF11412">
    <property type="entry name" value="DsbD_N"/>
    <property type="match status" value="1"/>
</dbReference>
<evidence type="ECO:0000313" key="2">
    <source>
        <dbReference type="EMBL" id="VAX07894.1"/>
    </source>
</evidence>
<evidence type="ECO:0000259" key="1">
    <source>
        <dbReference type="Pfam" id="PF11412"/>
    </source>
</evidence>
<name>A0A3B1B7E4_9ZZZZ</name>